<dbReference type="InterPro" id="IPR043128">
    <property type="entry name" value="Rev_trsase/Diguanyl_cyclase"/>
</dbReference>
<dbReference type="PANTHER" id="PTHR33064:SF37">
    <property type="entry name" value="RIBONUCLEASE H"/>
    <property type="match status" value="1"/>
</dbReference>
<proteinExistence type="predicted"/>
<accession>A0A9Q3BTC5</accession>
<dbReference type="SUPFAM" id="SSF56672">
    <property type="entry name" value="DNA/RNA polymerases"/>
    <property type="match status" value="1"/>
</dbReference>
<dbReference type="EMBL" id="AVOT02002548">
    <property type="protein sequence ID" value="MBW0470795.1"/>
    <property type="molecule type" value="Genomic_DNA"/>
</dbReference>
<feature type="domain" description="Reverse transcriptase" evidence="1">
    <location>
        <begin position="1"/>
        <end position="118"/>
    </location>
</feature>
<evidence type="ECO:0000259" key="1">
    <source>
        <dbReference type="PROSITE" id="PS50878"/>
    </source>
</evidence>
<dbReference type="Proteomes" id="UP000765509">
    <property type="component" value="Unassembled WGS sequence"/>
</dbReference>
<name>A0A9Q3BTC5_9BASI</name>
<dbReference type="PROSITE" id="PS50878">
    <property type="entry name" value="RT_POL"/>
    <property type="match status" value="1"/>
</dbReference>
<dbReference type="InterPro" id="IPR043502">
    <property type="entry name" value="DNA/RNA_pol_sf"/>
</dbReference>
<keyword evidence="3" id="KW-1185">Reference proteome</keyword>
<sequence length="144" mass="16563">MPFGIKNSPSRCQRMMNTIFPEELSEGWLLITIDDTIFCSKTWKEHIYRLSTVLGKIQPVNMNISLKKCHFEFKELKALGPLISGLSLGIGKHKLAVVLLKPMPQNKKQIQSFLGFSRYYRQRIKDLASIARPVYKKCGKDTVF</sequence>
<evidence type="ECO:0000313" key="3">
    <source>
        <dbReference type="Proteomes" id="UP000765509"/>
    </source>
</evidence>
<dbReference type="InterPro" id="IPR051320">
    <property type="entry name" value="Viral_Replic_Matur_Polypro"/>
</dbReference>
<evidence type="ECO:0000313" key="2">
    <source>
        <dbReference type="EMBL" id="MBW0470795.1"/>
    </source>
</evidence>
<gene>
    <name evidence="2" type="ORF">O181_010510</name>
</gene>
<dbReference type="Gene3D" id="3.30.70.270">
    <property type="match status" value="2"/>
</dbReference>
<protein>
    <recommendedName>
        <fullName evidence="1">Reverse transcriptase domain-containing protein</fullName>
    </recommendedName>
</protein>
<reference evidence="2" key="1">
    <citation type="submission" date="2021-03" db="EMBL/GenBank/DDBJ databases">
        <title>Draft genome sequence of rust myrtle Austropuccinia psidii MF-1, a brazilian biotype.</title>
        <authorList>
            <person name="Quecine M.C."/>
            <person name="Pachon D.M.R."/>
            <person name="Bonatelli M.L."/>
            <person name="Correr F.H."/>
            <person name="Franceschini L.M."/>
            <person name="Leite T.F."/>
            <person name="Margarido G.R.A."/>
            <person name="Almeida C.A."/>
            <person name="Ferrarezi J.A."/>
            <person name="Labate C.A."/>
        </authorList>
    </citation>
    <scope>NUCLEOTIDE SEQUENCE</scope>
    <source>
        <strain evidence="2">MF-1</strain>
    </source>
</reference>
<dbReference type="PANTHER" id="PTHR33064">
    <property type="entry name" value="POL PROTEIN"/>
    <property type="match status" value="1"/>
</dbReference>
<comment type="caution">
    <text evidence="2">The sequence shown here is derived from an EMBL/GenBank/DDBJ whole genome shotgun (WGS) entry which is preliminary data.</text>
</comment>
<dbReference type="Pfam" id="PF00078">
    <property type="entry name" value="RVT_1"/>
    <property type="match status" value="1"/>
</dbReference>
<organism evidence="2 3">
    <name type="scientific">Austropuccinia psidii MF-1</name>
    <dbReference type="NCBI Taxonomy" id="1389203"/>
    <lineage>
        <taxon>Eukaryota</taxon>
        <taxon>Fungi</taxon>
        <taxon>Dikarya</taxon>
        <taxon>Basidiomycota</taxon>
        <taxon>Pucciniomycotina</taxon>
        <taxon>Pucciniomycetes</taxon>
        <taxon>Pucciniales</taxon>
        <taxon>Sphaerophragmiaceae</taxon>
        <taxon>Austropuccinia</taxon>
    </lineage>
</organism>
<dbReference type="AlphaFoldDB" id="A0A9Q3BTC5"/>
<dbReference type="InterPro" id="IPR000477">
    <property type="entry name" value="RT_dom"/>
</dbReference>